<dbReference type="InterPro" id="IPR008250">
    <property type="entry name" value="ATPase_P-typ_transduc_dom_A_sf"/>
</dbReference>
<evidence type="ECO:0000256" key="6">
    <source>
        <dbReference type="ARBA" id="ARBA00022840"/>
    </source>
</evidence>
<dbReference type="InterPro" id="IPR023214">
    <property type="entry name" value="HAD_sf"/>
</dbReference>
<evidence type="ECO:0000256" key="9">
    <source>
        <dbReference type="ARBA" id="ARBA00023136"/>
    </source>
</evidence>
<dbReference type="SUPFAM" id="SSF55008">
    <property type="entry name" value="HMA, heavy metal-associated domain"/>
    <property type="match status" value="1"/>
</dbReference>
<comment type="similarity">
    <text evidence="2 10">Belongs to the cation transport ATPase (P-type) (TC 3.A.3) family. Type IB subfamily.</text>
</comment>
<dbReference type="InterPro" id="IPR036412">
    <property type="entry name" value="HAD-like_sf"/>
</dbReference>
<gene>
    <name evidence="12" type="primary">copA_1</name>
    <name evidence="12" type="ORF">PIECOFPK_00119</name>
</gene>
<keyword evidence="8 10" id="KW-1133">Transmembrane helix</keyword>
<dbReference type="PROSITE" id="PS00154">
    <property type="entry name" value="ATPASE_E1_E2"/>
    <property type="match status" value="1"/>
</dbReference>
<dbReference type="InterPro" id="IPR023298">
    <property type="entry name" value="ATPase_P-typ_TM_dom_sf"/>
</dbReference>
<dbReference type="NCBIfam" id="TIGR01494">
    <property type="entry name" value="ATPase_P-type"/>
    <property type="match status" value="1"/>
</dbReference>
<dbReference type="PROSITE" id="PS01047">
    <property type="entry name" value="HMA_1"/>
    <property type="match status" value="1"/>
</dbReference>
<dbReference type="NCBIfam" id="TIGR01512">
    <property type="entry name" value="ATPase-IB2_Cd"/>
    <property type="match status" value="1"/>
</dbReference>
<sequence>MEDNNKIQWKVEGMDCATCALTINKYLDKEGAKEIKVNFATGDVSFSINPTQSVEHISKGLEDLGYKVVNEAAHSHAHGHTESKTGFLKNNAQRFWFCLPFTLVLMLHMIPAMHHSWIMQPHIQLILVLPVYIVGMSFFGVSAWKGIRNGMPNMNVLIALGATAAFVYSLYGLITGQHEYIFFETTATVITLVFLGNYIEDKTVENTQSQLKKLAETQVVMANMIAYDNEHNEHIFPVESNTLRTGDLILIKSGEQVPADCKILWGEAYVNESIITGESTPVKRGYKEKLIGGSVLTDGTVKAQVTAVGDATVLSGIIHMVKEAQGEKPPVQQMADKISAVFIPIVLGIAALTLIINWMVLKDFTPSLMRAIAVLVIACPCAMGLATPAAIAVGLGRGARNGILFRNATSLENFKNITQVVFDKTGTLTTGNFTITGYQAIQEHISEDDFKRLVYSLEKYSNHPIAKAIVQAWKTNNEIRWQKVEEIKGEGMRATDKEGNEYQAGSYKIAAHFTNDDAHNIYVLKNGTLIGYIDVADELRPEAKDVINYFKSKNIKTILLSGDKQSKAVQIGAILGIDEVIAEKTPEEKLQIIAAKNAETPTAMVGDGINDAPALAKATIGISMSDATQIAMQTAQVVLMNHGLKNLPMALGLGKHTYKTIVGNLFWAFSYNIIAIPIAAFGLLTPQIGALVMAFSDVVLGINSSRLLVKKVV</sequence>
<dbReference type="PRINTS" id="PR00119">
    <property type="entry name" value="CATATPASE"/>
</dbReference>
<keyword evidence="10" id="KW-1003">Cell membrane</keyword>
<dbReference type="InterPro" id="IPR017969">
    <property type="entry name" value="Heavy-metal-associated_CS"/>
</dbReference>
<keyword evidence="3 10" id="KW-0812">Transmembrane</keyword>
<dbReference type="InterPro" id="IPR059000">
    <property type="entry name" value="ATPase_P-type_domA"/>
</dbReference>
<dbReference type="SUPFAM" id="SSF81665">
    <property type="entry name" value="Calcium ATPase, transmembrane domain M"/>
    <property type="match status" value="1"/>
</dbReference>
<evidence type="ECO:0000256" key="2">
    <source>
        <dbReference type="ARBA" id="ARBA00006024"/>
    </source>
</evidence>
<name>A0ABZ2EG89_9BACT</name>
<dbReference type="SUPFAM" id="SSF56784">
    <property type="entry name" value="HAD-like"/>
    <property type="match status" value="1"/>
</dbReference>
<evidence type="ECO:0000256" key="5">
    <source>
        <dbReference type="ARBA" id="ARBA00022741"/>
    </source>
</evidence>
<dbReference type="Gene3D" id="2.70.150.10">
    <property type="entry name" value="Calcium-transporting ATPase, cytoplasmic transduction domain A"/>
    <property type="match status" value="1"/>
</dbReference>
<evidence type="ECO:0000313" key="12">
    <source>
        <dbReference type="EMBL" id="WWC82416.1"/>
    </source>
</evidence>
<evidence type="ECO:0000256" key="8">
    <source>
        <dbReference type="ARBA" id="ARBA00022989"/>
    </source>
</evidence>
<feature type="transmembrane region" description="Helical" evidence="10">
    <location>
        <begin position="338"/>
        <end position="360"/>
    </location>
</feature>
<evidence type="ECO:0000256" key="1">
    <source>
        <dbReference type="ARBA" id="ARBA00004127"/>
    </source>
</evidence>
<keyword evidence="9 10" id="KW-0472">Membrane</keyword>
<keyword evidence="6 10" id="KW-0067">ATP-binding</keyword>
<dbReference type="EMBL" id="CP144143">
    <property type="protein sequence ID" value="WWC82416.1"/>
    <property type="molecule type" value="Genomic_DNA"/>
</dbReference>
<dbReference type="Gene3D" id="3.40.50.1000">
    <property type="entry name" value="HAD superfamily/HAD-like"/>
    <property type="match status" value="1"/>
</dbReference>
<feature type="transmembrane region" description="Helical" evidence="10">
    <location>
        <begin position="180"/>
        <end position="199"/>
    </location>
</feature>
<dbReference type="Proteomes" id="UP001321305">
    <property type="component" value="Chromosome"/>
</dbReference>
<evidence type="ECO:0000256" key="7">
    <source>
        <dbReference type="ARBA" id="ARBA00022967"/>
    </source>
</evidence>
<feature type="transmembrane region" description="Helical" evidence="10">
    <location>
        <begin position="123"/>
        <end position="144"/>
    </location>
</feature>
<evidence type="ECO:0000256" key="10">
    <source>
        <dbReference type="RuleBase" id="RU362081"/>
    </source>
</evidence>
<dbReference type="RefSeq" id="WP_409966263.1">
    <property type="nucleotide sequence ID" value="NZ_CP144143.1"/>
</dbReference>
<feature type="transmembrane region" description="Helical" evidence="10">
    <location>
        <begin position="156"/>
        <end position="174"/>
    </location>
</feature>
<evidence type="ECO:0000313" key="13">
    <source>
        <dbReference type="Proteomes" id="UP001321305"/>
    </source>
</evidence>
<dbReference type="SUPFAM" id="SSF81653">
    <property type="entry name" value="Calcium ATPase, transduction domain A"/>
    <property type="match status" value="1"/>
</dbReference>
<dbReference type="NCBIfam" id="TIGR01511">
    <property type="entry name" value="ATPase-IB1_Cu"/>
    <property type="match status" value="1"/>
</dbReference>
<proteinExistence type="inferred from homology"/>
<dbReference type="PANTHER" id="PTHR43520:SF8">
    <property type="entry name" value="P-TYPE CU(+) TRANSPORTER"/>
    <property type="match status" value="1"/>
</dbReference>
<feature type="domain" description="HMA" evidence="11">
    <location>
        <begin position="5"/>
        <end position="69"/>
    </location>
</feature>
<dbReference type="CDD" id="cd00371">
    <property type="entry name" value="HMA"/>
    <property type="match status" value="1"/>
</dbReference>
<dbReference type="Pfam" id="PF00403">
    <property type="entry name" value="HMA"/>
    <property type="match status" value="1"/>
</dbReference>
<reference evidence="13" key="1">
    <citation type="submission" date="2024-01" db="EMBL/GenBank/DDBJ databases">
        <title>Mycovorax composti gen. nov. sp. nov., a member of the family Chitinophagaceae isolated from button mushroom compost.</title>
        <authorList>
            <person name="Thai M."/>
            <person name="Bell T.L."/>
            <person name="Kertesz M.A."/>
        </authorList>
    </citation>
    <scope>NUCLEOTIDE SEQUENCE [LARGE SCALE GENOMIC DNA]</scope>
    <source>
        <strain evidence="13">C216</strain>
    </source>
</reference>
<dbReference type="PANTHER" id="PTHR43520">
    <property type="entry name" value="ATP7, ISOFORM B"/>
    <property type="match status" value="1"/>
</dbReference>
<feature type="transmembrane region" description="Helical" evidence="10">
    <location>
        <begin position="372"/>
        <end position="396"/>
    </location>
</feature>
<dbReference type="InterPro" id="IPR036163">
    <property type="entry name" value="HMA_dom_sf"/>
</dbReference>
<dbReference type="Gene3D" id="3.40.1110.10">
    <property type="entry name" value="Calcium-transporting ATPase, cytoplasmic domain N"/>
    <property type="match status" value="1"/>
</dbReference>
<keyword evidence="4 10" id="KW-0479">Metal-binding</keyword>
<accession>A0ABZ2EG89</accession>
<organism evidence="12 13">
    <name type="scientific">Mycovorax composti</name>
    <dbReference type="NCBI Taxonomy" id="2962693"/>
    <lineage>
        <taxon>Bacteria</taxon>
        <taxon>Pseudomonadati</taxon>
        <taxon>Bacteroidota</taxon>
        <taxon>Chitinophagia</taxon>
        <taxon>Chitinophagales</taxon>
        <taxon>Chitinophagaceae</taxon>
        <taxon>Mycovorax</taxon>
    </lineage>
</organism>
<feature type="transmembrane region" description="Helical" evidence="10">
    <location>
        <begin position="95"/>
        <end position="117"/>
    </location>
</feature>
<dbReference type="InterPro" id="IPR027256">
    <property type="entry name" value="P-typ_ATPase_IB"/>
</dbReference>
<feature type="transmembrane region" description="Helical" evidence="10">
    <location>
        <begin position="665"/>
        <end position="684"/>
    </location>
</feature>
<dbReference type="Pfam" id="PF00702">
    <property type="entry name" value="Hydrolase"/>
    <property type="match status" value="1"/>
</dbReference>
<evidence type="ECO:0000259" key="11">
    <source>
        <dbReference type="PROSITE" id="PS50846"/>
    </source>
</evidence>
<dbReference type="Pfam" id="PF00122">
    <property type="entry name" value="E1-E2_ATPase"/>
    <property type="match status" value="1"/>
</dbReference>
<dbReference type="NCBIfam" id="TIGR01525">
    <property type="entry name" value="ATPase-IB_hvy"/>
    <property type="match status" value="1"/>
</dbReference>
<dbReference type="InterPro" id="IPR018303">
    <property type="entry name" value="ATPase_P-typ_P_site"/>
</dbReference>
<evidence type="ECO:0000256" key="3">
    <source>
        <dbReference type="ARBA" id="ARBA00022692"/>
    </source>
</evidence>
<dbReference type="InterPro" id="IPR006121">
    <property type="entry name" value="HMA_dom"/>
</dbReference>
<keyword evidence="13" id="KW-1185">Reference proteome</keyword>
<protein>
    <submittedName>
        <fullName evidence="12">Copper-importing P-type ATPase A</fullName>
    </submittedName>
</protein>
<dbReference type="InterPro" id="IPR023299">
    <property type="entry name" value="ATPase_P-typ_cyto_dom_N"/>
</dbReference>
<dbReference type="InterPro" id="IPR001757">
    <property type="entry name" value="P_typ_ATPase"/>
</dbReference>
<evidence type="ECO:0000256" key="4">
    <source>
        <dbReference type="ARBA" id="ARBA00022723"/>
    </source>
</evidence>
<keyword evidence="5 10" id="KW-0547">Nucleotide-binding</keyword>
<dbReference type="Gene3D" id="3.30.70.100">
    <property type="match status" value="1"/>
</dbReference>
<feature type="transmembrane region" description="Helical" evidence="10">
    <location>
        <begin position="690"/>
        <end position="709"/>
    </location>
</feature>
<comment type="subcellular location">
    <subcellularLocation>
        <location evidence="10">Cell membrane</location>
    </subcellularLocation>
    <subcellularLocation>
        <location evidence="1">Endomembrane system</location>
        <topology evidence="1">Multi-pass membrane protein</topology>
    </subcellularLocation>
</comment>
<dbReference type="PROSITE" id="PS50846">
    <property type="entry name" value="HMA_2"/>
    <property type="match status" value="1"/>
</dbReference>
<keyword evidence="7" id="KW-1278">Translocase</keyword>